<evidence type="ECO:0000313" key="1">
    <source>
        <dbReference type="EMBL" id="MCB5492216.1"/>
    </source>
</evidence>
<protein>
    <submittedName>
        <fullName evidence="1">MerR family transcriptional regulator</fullName>
    </submittedName>
</protein>
<proteinExistence type="predicted"/>
<organism evidence="1 2">
    <name type="scientific">Mediterraneibacter gnavus</name>
    <name type="common">Ruminococcus gnavus</name>
    <dbReference type="NCBI Taxonomy" id="33038"/>
    <lineage>
        <taxon>Bacteria</taxon>
        <taxon>Bacillati</taxon>
        <taxon>Bacillota</taxon>
        <taxon>Clostridia</taxon>
        <taxon>Lachnospirales</taxon>
        <taxon>Lachnospiraceae</taxon>
        <taxon>Mediterraneibacter</taxon>
    </lineage>
</organism>
<reference evidence="1" key="1">
    <citation type="submission" date="2021-10" db="EMBL/GenBank/DDBJ databases">
        <title>Collection of gut derived symbiotic bacterial strains cultured from healthy donors.</title>
        <authorList>
            <person name="Lin H."/>
            <person name="Littmann E."/>
            <person name="Claire K."/>
            <person name="Pamer E."/>
        </authorList>
    </citation>
    <scope>NUCLEOTIDE SEQUENCE</scope>
    <source>
        <strain evidence="1">MSK.23.4</strain>
    </source>
</reference>
<sequence>MERQSEQELLAIVPVETESLEGNRIYQVTGRELTQIAEISAREAVKMCREERKKTEKREQSNADKVKRTKKLLSDYRRLKREIPENEEFTEGEKVEKRWAFLRDLMGSAHINSQESVVEKEEKRRAENMYYINRIERAIETYREECETSKKPEAMRCYREVYEYYIAEEEKTVAQIASEECVSEKTVYKDIGNACKIIAVYLLGV</sequence>
<dbReference type="RefSeq" id="WP_226973275.1">
    <property type="nucleotide sequence ID" value="NZ_JAAIMT010000001.1"/>
</dbReference>
<name>A0AAJ1EP70_MEDGN</name>
<dbReference type="EMBL" id="JAJBNC010000001">
    <property type="protein sequence ID" value="MCB5492216.1"/>
    <property type="molecule type" value="Genomic_DNA"/>
</dbReference>
<comment type="caution">
    <text evidence="1">The sequence shown here is derived from an EMBL/GenBank/DDBJ whole genome shotgun (WGS) entry which is preliminary data.</text>
</comment>
<accession>A0AAJ1EP70</accession>
<dbReference type="AlphaFoldDB" id="A0AAJ1EP70"/>
<dbReference type="Proteomes" id="UP001297422">
    <property type="component" value="Unassembled WGS sequence"/>
</dbReference>
<evidence type="ECO:0000313" key="2">
    <source>
        <dbReference type="Proteomes" id="UP001297422"/>
    </source>
</evidence>
<gene>
    <name evidence="1" type="ORF">LIQ10_00470</name>
</gene>